<evidence type="ECO:0000313" key="5">
    <source>
        <dbReference type="Proteomes" id="UP000266489"/>
    </source>
</evidence>
<name>A0A398DEL9_9BACT</name>
<reference evidence="4 5" key="1">
    <citation type="submission" date="2018-09" db="EMBL/GenBank/DDBJ databases">
        <title>Discovery and Ecogenomic Context for Candidatus Cryosericales, a Global Caldiserica Order Active in Thawing Permafrost.</title>
        <authorList>
            <person name="Martinez M.A."/>
            <person name="Woodcroft B.J."/>
            <person name="Ignacio Espinoza J.C."/>
            <person name="Zayed A."/>
            <person name="Singleton C.M."/>
            <person name="Boyd J."/>
            <person name="Li Y.-F."/>
            <person name="Purvine S."/>
            <person name="Maughan H."/>
            <person name="Hodgkins S.B."/>
            <person name="Anderson D."/>
            <person name="Sederholm M."/>
            <person name="Temperton B."/>
            <person name="Saleska S.R."/>
            <person name="Tyson G.W."/>
            <person name="Rich V.I."/>
        </authorList>
    </citation>
    <scope>NUCLEOTIDE SEQUENCE [LARGE SCALE GENOMIC DNA]</scope>
    <source>
        <strain evidence="3 5">SMC5</strain>
        <strain evidence="2 4">SMC6</strain>
    </source>
</reference>
<evidence type="ECO:0000313" key="3">
    <source>
        <dbReference type="EMBL" id="RIE12923.1"/>
    </source>
</evidence>
<organism evidence="3 5">
    <name type="scientific">Candidatus Cryosericum odellii</name>
    <dbReference type="NCBI Taxonomy" id="2290917"/>
    <lineage>
        <taxon>Bacteria</taxon>
        <taxon>Pseudomonadati</taxon>
        <taxon>Caldisericota/Cryosericota group</taxon>
        <taxon>Candidatus Cryosericota</taxon>
        <taxon>Candidatus Cryosericia</taxon>
        <taxon>Candidatus Cryosericales</taxon>
        <taxon>Candidatus Cryosericaceae</taxon>
        <taxon>Candidatus Cryosericum</taxon>
    </lineage>
</organism>
<feature type="transmembrane region" description="Helical" evidence="1">
    <location>
        <begin position="20"/>
        <end position="39"/>
    </location>
</feature>
<evidence type="ECO:0000313" key="2">
    <source>
        <dbReference type="EMBL" id="RIE09301.1"/>
    </source>
</evidence>
<accession>A0A398DEL9</accession>
<evidence type="ECO:0000256" key="1">
    <source>
        <dbReference type="SAM" id="Phobius"/>
    </source>
</evidence>
<gene>
    <name evidence="3" type="ORF">SMC5_03220</name>
    <name evidence="2" type="ORF">SMC6_03010</name>
</gene>
<accession>A0A398DDK3</accession>
<dbReference type="AlphaFoldDB" id="A0A398DEL9"/>
<feature type="transmembrane region" description="Helical" evidence="1">
    <location>
        <begin position="172"/>
        <end position="190"/>
    </location>
</feature>
<dbReference type="Proteomes" id="UP000266260">
    <property type="component" value="Unassembled WGS sequence"/>
</dbReference>
<feature type="transmembrane region" description="Helical" evidence="1">
    <location>
        <begin position="112"/>
        <end position="138"/>
    </location>
</feature>
<keyword evidence="1" id="KW-0812">Transmembrane</keyword>
<comment type="caution">
    <text evidence="3">The sequence shown here is derived from an EMBL/GenBank/DDBJ whole genome shotgun (WGS) entry which is preliminary data.</text>
</comment>
<feature type="transmembrane region" description="Helical" evidence="1">
    <location>
        <begin position="202"/>
        <end position="220"/>
    </location>
</feature>
<dbReference type="Proteomes" id="UP000266489">
    <property type="component" value="Unassembled WGS sequence"/>
</dbReference>
<evidence type="ECO:0000313" key="4">
    <source>
        <dbReference type="Proteomes" id="UP000266260"/>
    </source>
</evidence>
<dbReference type="EMBL" id="QXIT01000054">
    <property type="protein sequence ID" value="RIE09301.1"/>
    <property type="molecule type" value="Genomic_DNA"/>
</dbReference>
<dbReference type="EMBL" id="QXIU01000081">
    <property type="protein sequence ID" value="RIE12923.1"/>
    <property type="molecule type" value="Genomic_DNA"/>
</dbReference>
<feature type="transmembrane region" description="Helical" evidence="1">
    <location>
        <begin position="251"/>
        <end position="273"/>
    </location>
</feature>
<keyword evidence="1" id="KW-0472">Membrane</keyword>
<dbReference type="RefSeq" id="WP_119119565.1">
    <property type="nucleotide sequence ID" value="NZ_QXIT01000054.1"/>
</dbReference>
<dbReference type="OrthoDB" id="166393at2"/>
<proteinExistence type="predicted"/>
<protein>
    <submittedName>
        <fullName evidence="3">Uncharacterized protein</fullName>
    </submittedName>
</protein>
<feature type="transmembrane region" description="Helical" evidence="1">
    <location>
        <begin position="73"/>
        <end position="91"/>
    </location>
</feature>
<keyword evidence="1" id="KW-1133">Transmembrane helix</keyword>
<sequence>MGNVPFSRVIRLNVTTAFRWRSLLWTVVLFAVIGLFGVYEVVSYPTVLSENVWDVPFVTFSGPGLVNDSLFEFVHWFLPYLFFFYLFGNIAEEDLSQRGVSLIPLIGSRRTWWLGEVVTLLILSFFYVVTGVAVVLIVSRCFLPWSANLSPFLLSSGIWQTIPKDLSVATLILRWIFPLFFGTLVAVSFLQMTLSIWWRNAFLSFIAASAMMILSWLFGIRHPSVVRWLPGSQSMLLRHTFLEPQVHGFSLAWSLGYNAVIILAVLAVSFIYVRRIDIVKEISEIHKEA</sequence>
<keyword evidence="4" id="KW-1185">Reference proteome</keyword>